<reference evidence="1" key="1">
    <citation type="submission" date="2023-10" db="EMBL/GenBank/DDBJ databases">
        <authorList>
            <person name="Rodriguez Cubillos JULIANA M."/>
            <person name="De Vega J."/>
        </authorList>
    </citation>
    <scope>NUCLEOTIDE SEQUENCE</scope>
</reference>
<gene>
    <name evidence="1" type="ORF">MILVUS5_LOCUS8313</name>
</gene>
<organism evidence="1 2">
    <name type="scientific">Trifolium pratense</name>
    <name type="common">Red clover</name>
    <dbReference type="NCBI Taxonomy" id="57577"/>
    <lineage>
        <taxon>Eukaryota</taxon>
        <taxon>Viridiplantae</taxon>
        <taxon>Streptophyta</taxon>
        <taxon>Embryophyta</taxon>
        <taxon>Tracheophyta</taxon>
        <taxon>Spermatophyta</taxon>
        <taxon>Magnoliopsida</taxon>
        <taxon>eudicotyledons</taxon>
        <taxon>Gunneridae</taxon>
        <taxon>Pentapetalae</taxon>
        <taxon>rosids</taxon>
        <taxon>fabids</taxon>
        <taxon>Fabales</taxon>
        <taxon>Fabaceae</taxon>
        <taxon>Papilionoideae</taxon>
        <taxon>50 kb inversion clade</taxon>
        <taxon>NPAAA clade</taxon>
        <taxon>Hologalegina</taxon>
        <taxon>IRL clade</taxon>
        <taxon>Trifolieae</taxon>
        <taxon>Trifolium</taxon>
    </lineage>
</organism>
<keyword evidence="2" id="KW-1185">Reference proteome</keyword>
<dbReference type="EMBL" id="CASHSV030000013">
    <property type="protein sequence ID" value="CAJ2638054.1"/>
    <property type="molecule type" value="Genomic_DNA"/>
</dbReference>
<comment type="caution">
    <text evidence="1">The sequence shown here is derived from an EMBL/GenBank/DDBJ whole genome shotgun (WGS) entry which is preliminary data.</text>
</comment>
<protein>
    <submittedName>
        <fullName evidence="1">Uncharacterized protein</fullName>
    </submittedName>
</protein>
<sequence>MTEPQFHSFLNHFNQPSYELTPFDFAPSHACTREFFNWWSRHYEGRLVNRTALLTAISDGFDSSILNKIKSKLNARGSKSKAGSSNSSKPLPLPPKVELKTTSRKRSHSAEALSASKKQKPIPATCSSAPDKDIPKKKKKKKKKEHQSNQEGTPEQKSSEVEAQPNILASPENPPPEQSEKKKKKKKKHRKSPAAATVVEAPAVAKETTSQLEASVAHQAQPQNSAQVIPQDISATKAAEGVVEGPTGAQPEGVLEKSPSPQPVETATLNETSSSPKAPGSPHRVLEDNTLRPNNEENQPDQGLTQLDPLTNPAQVLTDNDPPTNLQADPAANLSTEQRPTVDGEHSTTNQPQPSGSNHESSSTSAGTFDSDDGNSYIGDSLGEEGTSVSKPPHTVVLPAELAKELKDLTPADALNKLLSSHGASSSAVEDTEDKEDTLAQEQFEHEIRFRREILNGDMLGLLERDSSIYYNIKALFRKLQNPMTNEAMFLLVTQAETFLEQFVSQTQLLTRTSNLLTSLLATQQHHFEQANNCNAKVTNIKAASDEALEQLVACENNIAQWQSEIETLKEKVRQEEAKMEKLAAVAIEAQKVKLDELAREGIQHYSDGLAVQKRVEHLTSDKEMLQRKLVSIRTQYYQFQAANRKPPTPSQQQP</sequence>
<evidence type="ECO:0000313" key="2">
    <source>
        <dbReference type="Proteomes" id="UP001177021"/>
    </source>
</evidence>
<accession>A0ACB0IZJ9</accession>
<evidence type="ECO:0000313" key="1">
    <source>
        <dbReference type="EMBL" id="CAJ2638054.1"/>
    </source>
</evidence>
<name>A0ACB0IZJ9_TRIPR</name>
<dbReference type="Proteomes" id="UP001177021">
    <property type="component" value="Unassembled WGS sequence"/>
</dbReference>
<proteinExistence type="predicted"/>